<proteinExistence type="predicted"/>
<reference evidence="2 3" key="1">
    <citation type="journal article" date="2013" name="Front. Microbiol.">
        <title>Comparative genomic analyses of the cyanobacterium, Lyngbya aestuarii BL J, a powerful hydrogen producer.</title>
        <authorList>
            <person name="Kothari A."/>
            <person name="Vaughn M."/>
            <person name="Garcia-Pichel F."/>
        </authorList>
    </citation>
    <scope>NUCLEOTIDE SEQUENCE [LARGE SCALE GENOMIC DNA]</scope>
    <source>
        <strain evidence="2 3">BL J</strain>
    </source>
</reference>
<dbReference type="RefSeq" id="WP_023064605.1">
    <property type="nucleotide sequence ID" value="NZ_AUZM01000004.1"/>
</dbReference>
<gene>
    <name evidence="2" type="ORF">M595_0747</name>
</gene>
<dbReference type="OrthoDB" id="463944at2"/>
<dbReference type="EMBL" id="AUZM01000004">
    <property type="protein sequence ID" value="ERT09378.1"/>
    <property type="molecule type" value="Genomic_DNA"/>
</dbReference>
<dbReference type="PROSITE" id="PS51549">
    <property type="entry name" value="DM13"/>
    <property type="match status" value="1"/>
</dbReference>
<evidence type="ECO:0000259" key="1">
    <source>
        <dbReference type="PROSITE" id="PS51549"/>
    </source>
</evidence>
<sequence length="161" mass="18081">MKRYLFLGVSFSYIYLFLAVSIVFAESLTVQKNSIQLVQTSRSLVSSGTFVSGEHETKGTASIIRENDKNYLQLGEDFTTFDMGPDLVVILHRSEDVIGSTEPPAYALNEKDYVILADLKEFSGTQRYEIPDNINLEDYPSAAIWCRQFNATFGAARLSRS</sequence>
<dbReference type="Proteomes" id="UP000017127">
    <property type="component" value="Unassembled WGS sequence"/>
</dbReference>
<protein>
    <submittedName>
        <fullName evidence="2">Electron transfer DM13 family protein</fullName>
    </submittedName>
</protein>
<feature type="domain" description="DM13" evidence="1">
    <location>
        <begin position="48"/>
        <end position="159"/>
    </location>
</feature>
<accession>U7QNE7</accession>
<evidence type="ECO:0000313" key="3">
    <source>
        <dbReference type="Proteomes" id="UP000017127"/>
    </source>
</evidence>
<keyword evidence="3" id="KW-1185">Reference proteome</keyword>
<dbReference type="Pfam" id="PF10517">
    <property type="entry name" value="DM13"/>
    <property type="match status" value="1"/>
</dbReference>
<name>U7QNE7_9CYAN</name>
<dbReference type="PATRIC" id="fig|1348334.3.peg.734"/>
<dbReference type="InterPro" id="IPR019545">
    <property type="entry name" value="DM13_domain"/>
</dbReference>
<dbReference type="AlphaFoldDB" id="U7QNE7"/>
<comment type="caution">
    <text evidence="2">The sequence shown here is derived from an EMBL/GenBank/DDBJ whole genome shotgun (WGS) entry which is preliminary data.</text>
</comment>
<organism evidence="2 3">
    <name type="scientific">Lyngbya aestuarii BL J</name>
    <dbReference type="NCBI Taxonomy" id="1348334"/>
    <lineage>
        <taxon>Bacteria</taxon>
        <taxon>Bacillati</taxon>
        <taxon>Cyanobacteriota</taxon>
        <taxon>Cyanophyceae</taxon>
        <taxon>Oscillatoriophycideae</taxon>
        <taxon>Oscillatoriales</taxon>
        <taxon>Microcoleaceae</taxon>
        <taxon>Lyngbya</taxon>
    </lineage>
</organism>
<evidence type="ECO:0000313" key="2">
    <source>
        <dbReference type="EMBL" id="ERT09378.1"/>
    </source>
</evidence>